<evidence type="ECO:0000256" key="1">
    <source>
        <dbReference type="SAM" id="MobiDB-lite"/>
    </source>
</evidence>
<name>A0A7I8JJH6_SPIIN</name>
<feature type="chain" id="PRO_5029468413" description="Reverse transcriptase Ty1/copia-type domain-containing protein" evidence="2">
    <location>
        <begin position="19"/>
        <end position="268"/>
    </location>
</feature>
<dbReference type="Proteomes" id="UP001189122">
    <property type="component" value="Unassembled WGS sequence"/>
</dbReference>
<sequence length="268" mass="29844">MFAPVAKLNTIRILIALAVNLGWEMHQFDVKNALLHGNLEEEVYMNIPPGVFLSHHKYILDLLQETGKLESKPVDTPIDPNLSSGEGKDSDQVDKSSCQRLIGRLIYLNHTCPDITFAVNMHLQTAYRVLAYLKTTTGQGILFKKGGNQSVEICTNADYAGSVIDCRSTLAYCTFVCGNLMTWRSKKQQVVARSSTEAGFRALAQGICELDRHFIKEKVETGDVDLIYVGTSEQVADIFTKGLTRPIFQRMVSKLGIENIHTQLEMGC</sequence>
<organism evidence="4">
    <name type="scientific">Spirodela intermedia</name>
    <name type="common">Intermediate duckweed</name>
    <dbReference type="NCBI Taxonomy" id="51605"/>
    <lineage>
        <taxon>Eukaryota</taxon>
        <taxon>Viridiplantae</taxon>
        <taxon>Streptophyta</taxon>
        <taxon>Embryophyta</taxon>
        <taxon>Tracheophyta</taxon>
        <taxon>Spermatophyta</taxon>
        <taxon>Magnoliopsida</taxon>
        <taxon>Liliopsida</taxon>
        <taxon>Araceae</taxon>
        <taxon>Lemnoideae</taxon>
        <taxon>Spirodela</taxon>
    </lineage>
</organism>
<accession>A0A7I8JJH6</accession>
<dbReference type="PANTHER" id="PTHR11439:SF440">
    <property type="entry name" value="INTEGRASE CATALYTIC DOMAIN-CONTAINING PROTEIN"/>
    <property type="match status" value="1"/>
</dbReference>
<gene>
    <name evidence="4" type="ORF">SI7747_13016730</name>
</gene>
<dbReference type="AlphaFoldDB" id="A0A7I8JJH6"/>
<feature type="signal peptide" evidence="2">
    <location>
        <begin position="1"/>
        <end position="18"/>
    </location>
</feature>
<dbReference type="InterPro" id="IPR013103">
    <property type="entry name" value="RVT_2"/>
</dbReference>
<dbReference type="PANTHER" id="PTHR11439">
    <property type="entry name" value="GAG-POL-RELATED RETROTRANSPOSON"/>
    <property type="match status" value="1"/>
</dbReference>
<feature type="region of interest" description="Disordered" evidence="1">
    <location>
        <begin position="71"/>
        <end position="93"/>
    </location>
</feature>
<dbReference type="EMBL" id="LR743600">
    <property type="protein sequence ID" value="CAA2631084.1"/>
    <property type="molecule type" value="Genomic_DNA"/>
</dbReference>
<protein>
    <recommendedName>
        <fullName evidence="3">Reverse transcriptase Ty1/copia-type domain-containing protein</fullName>
    </recommendedName>
</protein>
<proteinExistence type="predicted"/>
<evidence type="ECO:0000313" key="5">
    <source>
        <dbReference type="Proteomes" id="UP001189122"/>
    </source>
</evidence>
<dbReference type="EMBL" id="CACRZD030000013">
    <property type="protein sequence ID" value="CAA6670327.1"/>
    <property type="molecule type" value="Genomic_DNA"/>
</dbReference>
<dbReference type="CDD" id="cd09272">
    <property type="entry name" value="RNase_HI_RT_Ty1"/>
    <property type="match status" value="1"/>
</dbReference>
<dbReference type="Pfam" id="PF07727">
    <property type="entry name" value="RVT_2"/>
    <property type="match status" value="1"/>
</dbReference>
<reference evidence="4 5" key="1">
    <citation type="submission" date="2019-12" db="EMBL/GenBank/DDBJ databases">
        <authorList>
            <person name="Scholz U."/>
            <person name="Mascher M."/>
            <person name="Fiebig A."/>
        </authorList>
    </citation>
    <scope>NUCLEOTIDE SEQUENCE</scope>
</reference>
<keyword evidence="5" id="KW-1185">Reference proteome</keyword>
<evidence type="ECO:0000259" key="3">
    <source>
        <dbReference type="Pfam" id="PF07727"/>
    </source>
</evidence>
<evidence type="ECO:0000313" key="4">
    <source>
        <dbReference type="EMBL" id="CAA2631084.1"/>
    </source>
</evidence>
<feature type="domain" description="Reverse transcriptase Ty1/copia-type" evidence="3">
    <location>
        <begin position="2"/>
        <end position="53"/>
    </location>
</feature>
<keyword evidence="2" id="KW-0732">Signal</keyword>
<evidence type="ECO:0000256" key="2">
    <source>
        <dbReference type="SAM" id="SignalP"/>
    </source>
</evidence>